<evidence type="ECO:0000313" key="3">
    <source>
        <dbReference type="Proteomes" id="UP000177040"/>
    </source>
</evidence>
<dbReference type="Gene3D" id="6.10.250.2410">
    <property type="match status" value="1"/>
</dbReference>
<evidence type="ECO:0000256" key="1">
    <source>
        <dbReference type="ARBA" id="ARBA00044777"/>
    </source>
</evidence>
<proteinExistence type="predicted"/>
<accession>A0A1F6N3V5</accession>
<dbReference type="Gene3D" id="1.10.10.580">
    <property type="entry name" value="Structural maintenance of chromosome 1. Chain E"/>
    <property type="match status" value="1"/>
</dbReference>
<reference evidence="2 3" key="1">
    <citation type="journal article" date="2016" name="Nat. Commun.">
        <title>Thousands of microbial genomes shed light on interconnected biogeochemical processes in an aquifer system.</title>
        <authorList>
            <person name="Anantharaman K."/>
            <person name="Brown C.T."/>
            <person name="Hug L.A."/>
            <person name="Sharon I."/>
            <person name="Castelle C.J."/>
            <person name="Probst A.J."/>
            <person name="Thomas B.C."/>
            <person name="Singh A."/>
            <person name="Wilkins M.J."/>
            <person name="Karaoz U."/>
            <person name="Brodie E.L."/>
            <person name="Williams K.H."/>
            <person name="Hubbard S.S."/>
            <person name="Banfield J.F."/>
        </authorList>
    </citation>
    <scope>NUCLEOTIDE SEQUENCE [LARGE SCALE GENOMIC DNA]</scope>
</reference>
<organism evidence="2 3">
    <name type="scientific">Candidatus Magasanikbacteria bacterium RIFCSPLOWO2_01_FULL_40_15</name>
    <dbReference type="NCBI Taxonomy" id="1798686"/>
    <lineage>
        <taxon>Bacteria</taxon>
        <taxon>Candidatus Magasanikiibacteriota</taxon>
    </lineage>
</organism>
<dbReference type="EMBL" id="MFQH01000003">
    <property type="protein sequence ID" value="OGH78676.1"/>
    <property type="molecule type" value="Genomic_DNA"/>
</dbReference>
<protein>
    <recommendedName>
        <fullName evidence="1">Segregation and condensation protein A</fullName>
    </recommendedName>
</protein>
<name>A0A1F6N3V5_9BACT</name>
<evidence type="ECO:0000313" key="2">
    <source>
        <dbReference type="EMBL" id="OGH78676.1"/>
    </source>
</evidence>
<comment type="caution">
    <text evidence="2">The sequence shown here is derived from an EMBL/GenBank/DDBJ whole genome shotgun (WGS) entry which is preliminary data.</text>
</comment>
<dbReference type="InterPro" id="IPR023093">
    <property type="entry name" value="ScpA-like_C"/>
</dbReference>
<dbReference type="Proteomes" id="UP000177040">
    <property type="component" value="Unassembled WGS sequence"/>
</dbReference>
<dbReference type="AlphaFoldDB" id="A0A1F6N3V5"/>
<dbReference type="PANTHER" id="PTHR33969:SF2">
    <property type="entry name" value="SEGREGATION AND CONDENSATION PROTEIN A"/>
    <property type="match status" value="1"/>
</dbReference>
<sequence length="232" mass="26358">MPVTFQLANFTGPLDLLLSLIEEKKTDISEIAIAEVTDGFLQYLETMDNHDGQELADFLVVAARLLYLKSRAILPAFLPLEDEKDSGQSLADQLRLYQRFVIASREMNRRWLAHNFSAFRVQSVRVIIPEGLPSNVTIDALKESFERLLKKLRPPKPLPFATIDRAVSIKEKIQHLRQLLSRGAFSLLDSLSSRENRTELIVSFLALLELVKIRVVKIDQQEQFGDILVSNG</sequence>
<dbReference type="PANTHER" id="PTHR33969">
    <property type="entry name" value="SEGREGATION AND CONDENSATION PROTEIN A"/>
    <property type="match status" value="1"/>
</dbReference>
<dbReference type="InterPro" id="IPR003768">
    <property type="entry name" value="ScpA"/>
</dbReference>
<dbReference type="Pfam" id="PF02616">
    <property type="entry name" value="SMC_ScpA"/>
    <property type="match status" value="1"/>
</dbReference>
<gene>
    <name evidence="2" type="ORF">A2983_04210</name>
</gene>